<keyword evidence="4" id="KW-0560">Oxidoreductase</keyword>
<keyword evidence="6" id="KW-1185">Reference proteome</keyword>
<keyword evidence="2" id="KW-0963">Cytoplasm</keyword>
<accession>A0A9P6JF43</accession>
<evidence type="ECO:0000256" key="1">
    <source>
        <dbReference type="ARBA" id="ARBA00004496"/>
    </source>
</evidence>
<gene>
    <name evidence="5" type="ORF">BGZ70_009882</name>
</gene>
<dbReference type="Pfam" id="PF00106">
    <property type="entry name" value="adh_short"/>
    <property type="match status" value="1"/>
</dbReference>
<dbReference type="InterPro" id="IPR036291">
    <property type="entry name" value="NAD(P)-bd_dom_sf"/>
</dbReference>
<dbReference type="InterPro" id="IPR051721">
    <property type="entry name" value="Biopterin_syn/organic_redct"/>
</dbReference>
<evidence type="ECO:0000313" key="6">
    <source>
        <dbReference type="Proteomes" id="UP000738359"/>
    </source>
</evidence>
<keyword evidence="3" id="KW-0521">NADP</keyword>
<dbReference type="EMBL" id="JAAAHY010000084">
    <property type="protein sequence ID" value="KAF9967340.1"/>
    <property type="molecule type" value="Genomic_DNA"/>
</dbReference>
<evidence type="ECO:0000256" key="4">
    <source>
        <dbReference type="ARBA" id="ARBA00023002"/>
    </source>
</evidence>
<evidence type="ECO:0008006" key="7">
    <source>
        <dbReference type="Google" id="ProtNLM"/>
    </source>
</evidence>
<comment type="caution">
    <text evidence="5">The sequence shown here is derived from an EMBL/GenBank/DDBJ whole genome shotgun (WGS) entry which is preliminary data.</text>
</comment>
<proteinExistence type="predicted"/>
<protein>
    <recommendedName>
        <fullName evidence="7">Sepiapterin reductase</fullName>
    </recommendedName>
</protein>
<dbReference type="GO" id="GO:0004757">
    <property type="term" value="F:sepiapterin reductase (NADP+) activity"/>
    <property type="evidence" value="ECO:0007669"/>
    <property type="project" value="TreeGrafter"/>
</dbReference>
<comment type="subcellular location">
    <subcellularLocation>
        <location evidence="1">Cytoplasm</location>
    </subcellularLocation>
</comment>
<dbReference type="GO" id="GO:0006729">
    <property type="term" value="P:tetrahydrobiopterin biosynthetic process"/>
    <property type="evidence" value="ECO:0007669"/>
    <property type="project" value="TreeGrafter"/>
</dbReference>
<dbReference type="AlphaFoldDB" id="A0A9P6JF43"/>
<dbReference type="PANTHER" id="PTHR44085">
    <property type="entry name" value="SEPIAPTERIN REDUCTASE"/>
    <property type="match status" value="1"/>
</dbReference>
<reference evidence="5" key="1">
    <citation type="journal article" date="2020" name="Fungal Divers.">
        <title>Resolving the Mortierellaceae phylogeny through synthesis of multi-gene phylogenetics and phylogenomics.</title>
        <authorList>
            <person name="Vandepol N."/>
            <person name="Liber J."/>
            <person name="Desiro A."/>
            <person name="Na H."/>
            <person name="Kennedy M."/>
            <person name="Barry K."/>
            <person name="Grigoriev I.V."/>
            <person name="Miller A.N."/>
            <person name="O'Donnell K."/>
            <person name="Stajich J.E."/>
            <person name="Bonito G."/>
        </authorList>
    </citation>
    <scope>NUCLEOTIDE SEQUENCE</scope>
    <source>
        <strain evidence="5">CK1249</strain>
    </source>
</reference>
<dbReference type="Proteomes" id="UP000738359">
    <property type="component" value="Unassembled WGS sequence"/>
</dbReference>
<evidence type="ECO:0000313" key="5">
    <source>
        <dbReference type="EMBL" id="KAF9967340.1"/>
    </source>
</evidence>
<dbReference type="InterPro" id="IPR002347">
    <property type="entry name" value="SDR_fam"/>
</dbReference>
<dbReference type="Gene3D" id="3.40.50.720">
    <property type="entry name" value="NAD(P)-binding Rossmann-like Domain"/>
    <property type="match status" value="1"/>
</dbReference>
<dbReference type="OrthoDB" id="153074at2759"/>
<sequence length="283" mass="31074">MSSSKEHHLVIINGVNRGFGHSVALDYIRHSGADAVSFVLVGRTQRSLEQVLTELHEAASDAGVVFEGVVVPEVDLAHLNSLDSNLARIQSAAADLRYEAARSRRTITKSVLVNNAGSLGDLSKTVKEFTWQEARSYFDFNVVSLVGLCSMFLKDTLEALPKEQYPEHKTVVVSISSLLAVQAFPNWGLYAAGKAARDRLLGVIALEEAANNVKTLNYAPGPLDNEMQADVRRTLGDKEQLKIYDDMHKSGSLVQMEDSSRKLIHLLKADTFTSGGHVDFYDE</sequence>
<dbReference type="SUPFAM" id="SSF51735">
    <property type="entry name" value="NAD(P)-binding Rossmann-fold domains"/>
    <property type="match status" value="1"/>
</dbReference>
<organism evidence="5 6">
    <name type="scientific">Mortierella alpina</name>
    <name type="common">Oleaginous fungus</name>
    <name type="synonym">Mortierella renispora</name>
    <dbReference type="NCBI Taxonomy" id="64518"/>
    <lineage>
        <taxon>Eukaryota</taxon>
        <taxon>Fungi</taxon>
        <taxon>Fungi incertae sedis</taxon>
        <taxon>Mucoromycota</taxon>
        <taxon>Mortierellomycotina</taxon>
        <taxon>Mortierellomycetes</taxon>
        <taxon>Mortierellales</taxon>
        <taxon>Mortierellaceae</taxon>
        <taxon>Mortierella</taxon>
    </lineage>
</organism>
<dbReference type="PRINTS" id="PR00081">
    <property type="entry name" value="GDHRDH"/>
</dbReference>
<name>A0A9P6JF43_MORAP</name>
<dbReference type="GO" id="GO:0005737">
    <property type="term" value="C:cytoplasm"/>
    <property type="evidence" value="ECO:0007669"/>
    <property type="project" value="UniProtKB-SubCell"/>
</dbReference>
<dbReference type="PANTHER" id="PTHR44085:SF2">
    <property type="entry name" value="SEPIAPTERIN REDUCTASE"/>
    <property type="match status" value="1"/>
</dbReference>
<evidence type="ECO:0000256" key="3">
    <source>
        <dbReference type="ARBA" id="ARBA00022857"/>
    </source>
</evidence>
<evidence type="ECO:0000256" key="2">
    <source>
        <dbReference type="ARBA" id="ARBA00022490"/>
    </source>
</evidence>